<reference evidence="1 2" key="1">
    <citation type="submission" date="2021-06" db="EMBL/GenBank/DDBJ databases">
        <authorList>
            <person name="Sun Q."/>
            <person name="Li D."/>
        </authorList>
    </citation>
    <scope>NUCLEOTIDE SEQUENCE [LARGE SCALE GENOMIC DNA]</scope>
    <source>
        <strain evidence="1 2">MSJ-2</strain>
    </source>
</reference>
<name>A0ABS6FDA4_9FIRM</name>
<dbReference type="EMBL" id="JAHLQN010000001">
    <property type="protein sequence ID" value="MBU5628275.1"/>
    <property type="molecule type" value="Genomic_DNA"/>
</dbReference>
<evidence type="ECO:0008006" key="3">
    <source>
        <dbReference type="Google" id="ProtNLM"/>
    </source>
</evidence>
<dbReference type="Proteomes" id="UP000787672">
    <property type="component" value="Unassembled WGS sequence"/>
</dbReference>
<evidence type="ECO:0000313" key="2">
    <source>
        <dbReference type="Proteomes" id="UP000787672"/>
    </source>
</evidence>
<accession>A0ABS6FDA4</accession>
<dbReference type="CDD" id="cd11542">
    <property type="entry name" value="NTP-PPase_u5"/>
    <property type="match status" value="1"/>
</dbReference>
<proteinExistence type="predicted"/>
<organism evidence="1 2">
    <name type="scientific">Dysosmobacter acutus</name>
    <dbReference type="NCBI Taxonomy" id="2841504"/>
    <lineage>
        <taxon>Bacteria</taxon>
        <taxon>Bacillati</taxon>
        <taxon>Bacillota</taxon>
        <taxon>Clostridia</taxon>
        <taxon>Eubacteriales</taxon>
        <taxon>Oscillospiraceae</taxon>
        <taxon>Dysosmobacter</taxon>
    </lineage>
</organism>
<evidence type="ECO:0000313" key="1">
    <source>
        <dbReference type="EMBL" id="MBU5628275.1"/>
    </source>
</evidence>
<gene>
    <name evidence="1" type="ORF">KQI82_15300</name>
</gene>
<protein>
    <recommendedName>
        <fullName evidence="3">Nucleotide pyrophosphohydrolase</fullName>
    </recommendedName>
</protein>
<keyword evidence="2" id="KW-1185">Reference proteome</keyword>
<sequence>MEIKDIVQKAHDNAVKHGFWDPPLPFGTAIALIHSELSEALEEERAGRPLVWYHCTEGDPSLPCDPADETECFQYGHEDACQYRNQKPEGVAVELADAVIRIADLCGHLGIDLDAVIAEKMAYNAGRPYKHGKRF</sequence>
<comment type="caution">
    <text evidence="1">The sequence shown here is derived from an EMBL/GenBank/DDBJ whole genome shotgun (WGS) entry which is preliminary data.</text>
</comment>
<dbReference type="RefSeq" id="WP_216633540.1">
    <property type="nucleotide sequence ID" value="NZ_JAHLQN010000001.1"/>
</dbReference>